<dbReference type="EMBL" id="CALNXI010001234">
    <property type="protein sequence ID" value="CAH3161228.1"/>
    <property type="molecule type" value="Genomic_DNA"/>
</dbReference>
<gene>
    <name evidence="1" type="ORF">PEVE_00003861</name>
</gene>
<evidence type="ECO:0000313" key="1">
    <source>
        <dbReference type="EMBL" id="CAH3161228.1"/>
    </source>
</evidence>
<evidence type="ECO:0000313" key="2">
    <source>
        <dbReference type="Proteomes" id="UP001159427"/>
    </source>
</evidence>
<protein>
    <recommendedName>
        <fullName evidence="3">Transposase</fullName>
    </recommendedName>
</protein>
<dbReference type="Proteomes" id="UP001159427">
    <property type="component" value="Unassembled WGS sequence"/>
</dbReference>
<keyword evidence="2" id="KW-1185">Reference proteome</keyword>
<reference evidence="1 2" key="1">
    <citation type="submission" date="2022-05" db="EMBL/GenBank/DDBJ databases">
        <authorList>
            <consortium name="Genoscope - CEA"/>
            <person name="William W."/>
        </authorList>
    </citation>
    <scope>NUCLEOTIDE SEQUENCE [LARGE SCALE GENOMIC DNA]</scope>
</reference>
<comment type="caution">
    <text evidence="1">The sequence shown here is derived from an EMBL/GenBank/DDBJ whole genome shotgun (WGS) entry which is preliminary data.</text>
</comment>
<organism evidence="1 2">
    <name type="scientific">Porites evermanni</name>
    <dbReference type="NCBI Taxonomy" id="104178"/>
    <lineage>
        <taxon>Eukaryota</taxon>
        <taxon>Metazoa</taxon>
        <taxon>Cnidaria</taxon>
        <taxon>Anthozoa</taxon>
        <taxon>Hexacorallia</taxon>
        <taxon>Scleractinia</taxon>
        <taxon>Fungiina</taxon>
        <taxon>Poritidae</taxon>
        <taxon>Porites</taxon>
    </lineage>
</organism>
<evidence type="ECO:0008006" key="3">
    <source>
        <dbReference type="Google" id="ProtNLM"/>
    </source>
</evidence>
<accession>A0ABN8QG92</accession>
<proteinExistence type="predicted"/>
<name>A0ABN8QG92_9CNID</name>
<sequence>MGKTITSDQMDVHIVHTLTQKRKEERRQILHDIQGKELVTDISEGQASAMKADLGITCTEFGYLNVLTLRWFKQWGIKTESEKKQGIRKGEQIDNKMEEELLPMECTERQGNKTVKVIEETPCACVSTLRKLLHMWTTVTRKQDYASYS</sequence>